<evidence type="ECO:0008006" key="3">
    <source>
        <dbReference type="Google" id="ProtNLM"/>
    </source>
</evidence>
<keyword evidence="2" id="KW-1185">Reference proteome</keyword>
<organism evidence="1 2">
    <name type="scientific">Cognatishimia activa</name>
    <dbReference type="NCBI Taxonomy" id="1715691"/>
    <lineage>
        <taxon>Bacteria</taxon>
        <taxon>Pseudomonadati</taxon>
        <taxon>Pseudomonadota</taxon>
        <taxon>Alphaproteobacteria</taxon>
        <taxon>Rhodobacterales</taxon>
        <taxon>Paracoccaceae</taxon>
        <taxon>Cognatishimia</taxon>
    </lineage>
</organism>
<dbReference type="GO" id="GO:0043165">
    <property type="term" value="P:Gram-negative-bacterium-type cell outer membrane assembly"/>
    <property type="evidence" value="ECO:0007669"/>
    <property type="project" value="InterPro"/>
</dbReference>
<evidence type="ECO:0000313" key="1">
    <source>
        <dbReference type="EMBL" id="CUK24405.1"/>
    </source>
</evidence>
<dbReference type="OrthoDB" id="7629596at2"/>
<dbReference type="EMBL" id="CYUE01000002">
    <property type="protein sequence ID" value="CUK24405.1"/>
    <property type="molecule type" value="Genomic_DNA"/>
</dbReference>
<evidence type="ECO:0000313" key="2">
    <source>
        <dbReference type="Proteomes" id="UP000051184"/>
    </source>
</evidence>
<dbReference type="RefSeq" id="WP_058313422.1">
    <property type="nucleotide sequence ID" value="NZ_CYTO01000008.1"/>
</dbReference>
<accession>A0A0P1ILA9</accession>
<dbReference type="InterPro" id="IPR007485">
    <property type="entry name" value="LPS_assembly_LptE"/>
</dbReference>
<protein>
    <recommendedName>
        <fullName evidence="3">LPS-assembly lipoprotein</fullName>
    </recommendedName>
</protein>
<reference evidence="2" key="1">
    <citation type="submission" date="2015-09" db="EMBL/GenBank/DDBJ databases">
        <authorList>
            <person name="Rodrigo-Torres Lidia"/>
            <person name="Arahal R.David."/>
        </authorList>
    </citation>
    <scope>NUCLEOTIDE SEQUENCE [LARGE SCALE GENOMIC DNA]</scope>
    <source>
        <strain evidence="2">CECT 5114</strain>
    </source>
</reference>
<dbReference type="AlphaFoldDB" id="A0A0P1ILA9"/>
<gene>
    <name evidence="1" type="ORF">TA5114_00188</name>
</gene>
<dbReference type="STRING" id="1715691.TA5113_00813"/>
<name>A0A0P1ILA9_9RHOB</name>
<dbReference type="Pfam" id="PF04390">
    <property type="entry name" value="LptE"/>
    <property type="match status" value="1"/>
</dbReference>
<dbReference type="Gene3D" id="3.30.160.150">
    <property type="entry name" value="Lipoprotein like domain"/>
    <property type="match status" value="1"/>
</dbReference>
<proteinExistence type="predicted"/>
<dbReference type="PROSITE" id="PS51257">
    <property type="entry name" value="PROKAR_LIPOPROTEIN"/>
    <property type="match status" value="1"/>
</dbReference>
<dbReference type="Proteomes" id="UP000051184">
    <property type="component" value="Unassembled WGS sequence"/>
</dbReference>
<sequence length="165" mass="17773">MSSFNRRSLLLMAAGLPFVAGCGFEPVYGTGGAALNLRNTVLVDAPNNEDQFELVRQLEHRLGAANNARFGLSVALDIREEGVALTSDNRTTRKEVIGSGTYALRDLDSKEVLISGKVDSFTGYSTTGSTVSEIAARRDARRRLMIILADRITTELIAQADALPA</sequence>
<dbReference type="GO" id="GO:0019867">
    <property type="term" value="C:outer membrane"/>
    <property type="evidence" value="ECO:0007669"/>
    <property type="project" value="InterPro"/>
</dbReference>